<proteinExistence type="predicted"/>
<dbReference type="SUPFAM" id="SSF53041">
    <property type="entry name" value="Resolvase-like"/>
    <property type="match status" value="1"/>
</dbReference>
<evidence type="ECO:0000256" key="4">
    <source>
        <dbReference type="PIRSR" id="PIRSR606118-50"/>
    </source>
</evidence>
<gene>
    <name evidence="7" type="ORF">PRCB_09205</name>
</gene>
<feature type="domain" description="Resolvase/invertase-type recombinase catalytic" evidence="6">
    <location>
        <begin position="2"/>
        <end position="157"/>
    </location>
</feature>
<dbReference type="FunFam" id="3.40.50.1390:FF:000010">
    <property type="entry name" value="Recombinase resolvase family"/>
    <property type="match status" value="1"/>
</dbReference>
<evidence type="ECO:0000256" key="5">
    <source>
        <dbReference type="PROSITE-ProRule" id="PRU10137"/>
    </source>
</evidence>
<dbReference type="SMART" id="SM00857">
    <property type="entry name" value="Resolvase"/>
    <property type="match status" value="1"/>
</dbReference>
<dbReference type="RefSeq" id="WP_100701413.1">
    <property type="nucleotide sequence ID" value="NZ_MLFP01000025.1"/>
</dbReference>
<dbReference type="GO" id="GO:0015074">
    <property type="term" value="P:DNA integration"/>
    <property type="evidence" value="ECO:0007669"/>
    <property type="project" value="UniProtKB-KW"/>
</dbReference>
<comment type="caution">
    <text evidence="7">The sequence shown here is derived from an EMBL/GenBank/DDBJ whole genome shotgun (WGS) entry which is preliminary data.</text>
</comment>
<dbReference type="Proteomes" id="UP000232062">
    <property type="component" value="Unassembled WGS sequence"/>
</dbReference>
<name>A0A2M9WE75_9GAMM</name>
<evidence type="ECO:0000313" key="8">
    <source>
        <dbReference type="Proteomes" id="UP000232062"/>
    </source>
</evidence>
<keyword evidence="8" id="KW-1185">Reference proteome</keyword>
<dbReference type="Pfam" id="PF00239">
    <property type="entry name" value="Resolvase"/>
    <property type="match status" value="1"/>
</dbReference>
<dbReference type="InterPro" id="IPR006118">
    <property type="entry name" value="Recombinase_CS"/>
</dbReference>
<dbReference type="Gene3D" id="3.40.50.1390">
    <property type="entry name" value="Resolvase, N-terminal catalytic domain"/>
    <property type="match status" value="1"/>
</dbReference>
<dbReference type="PANTHER" id="PTHR30461:SF25">
    <property type="entry name" value="RESOLVASE-RELATED"/>
    <property type="match status" value="1"/>
</dbReference>
<dbReference type="InterPro" id="IPR050639">
    <property type="entry name" value="SSR_resolvase"/>
</dbReference>
<dbReference type="EMBL" id="PIQI01000013">
    <property type="protein sequence ID" value="PJZ05836.1"/>
    <property type="molecule type" value="Genomic_DNA"/>
</dbReference>
<evidence type="ECO:0000256" key="3">
    <source>
        <dbReference type="ARBA" id="ARBA00023172"/>
    </source>
</evidence>
<protein>
    <submittedName>
        <fullName evidence="7">Serine recombinase</fullName>
    </submittedName>
</protein>
<feature type="active site" description="O-(5'-phospho-DNA)-serine intermediate" evidence="4 5">
    <location>
        <position position="10"/>
    </location>
</feature>
<dbReference type="GO" id="GO:0003677">
    <property type="term" value="F:DNA binding"/>
    <property type="evidence" value="ECO:0007669"/>
    <property type="project" value="UniProtKB-KW"/>
</dbReference>
<dbReference type="CDD" id="cd03767">
    <property type="entry name" value="SR_Res_par"/>
    <property type="match status" value="1"/>
</dbReference>
<dbReference type="InterPro" id="IPR036162">
    <property type="entry name" value="Resolvase-like_N_sf"/>
</dbReference>
<keyword evidence="3" id="KW-0233">DNA recombination</keyword>
<dbReference type="PROSITE" id="PS51736">
    <property type="entry name" value="RECOMBINASES_3"/>
    <property type="match status" value="1"/>
</dbReference>
<keyword evidence="2" id="KW-0238">DNA-binding</keyword>
<dbReference type="OrthoDB" id="9786476at2"/>
<dbReference type="PANTHER" id="PTHR30461">
    <property type="entry name" value="DNA-INVERTASE FROM LAMBDOID PROPHAGE"/>
    <property type="match status" value="1"/>
</dbReference>
<organism evidence="7 8">
    <name type="scientific">Pantoea rodasii</name>
    <dbReference type="NCBI Taxonomy" id="1076549"/>
    <lineage>
        <taxon>Bacteria</taxon>
        <taxon>Pseudomonadati</taxon>
        <taxon>Pseudomonadota</taxon>
        <taxon>Gammaproteobacteria</taxon>
        <taxon>Enterobacterales</taxon>
        <taxon>Erwiniaceae</taxon>
        <taxon>Pantoea</taxon>
    </lineage>
</organism>
<sequence length="210" mass="23959">MYVFGYLRASTSEQDATRAKKALRDFALMHNKRVAGWYVDNISGTTMNRPELLRLLDDAEPGDVILIEQVDRLSRLDDEGWNILRWQIADKQLSVVSLDLPTSYLALNNSVTDSFTHSMLKAINAMMLDMLAAISRKDYEDRRRRQAEGIVKAREQGRFRGRVADLAKHELVRNLRITQEKSINETARLAGVSRATVIRVCRQADHEGKS</sequence>
<evidence type="ECO:0000259" key="6">
    <source>
        <dbReference type="PROSITE" id="PS51736"/>
    </source>
</evidence>
<dbReference type="InterPro" id="IPR006119">
    <property type="entry name" value="Resolv_N"/>
</dbReference>
<dbReference type="STRING" id="1076549.HA45_21045"/>
<evidence type="ECO:0000313" key="7">
    <source>
        <dbReference type="EMBL" id="PJZ05836.1"/>
    </source>
</evidence>
<evidence type="ECO:0000256" key="2">
    <source>
        <dbReference type="ARBA" id="ARBA00023125"/>
    </source>
</evidence>
<evidence type="ECO:0000256" key="1">
    <source>
        <dbReference type="ARBA" id="ARBA00022908"/>
    </source>
</evidence>
<dbReference type="PROSITE" id="PS00397">
    <property type="entry name" value="RECOMBINASES_1"/>
    <property type="match status" value="1"/>
</dbReference>
<dbReference type="AlphaFoldDB" id="A0A2M9WE75"/>
<dbReference type="PROSITE" id="PS00398">
    <property type="entry name" value="RECOMBINASES_2"/>
    <property type="match status" value="1"/>
</dbReference>
<dbReference type="GO" id="GO:0000150">
    <property type="term" value="F:DNA strand exchange activity"/>
    <property type="evidence" value="ECO:0007669"/>
    <property type="project" value="InterPro"/>
</dbReference>
<reference evidence="7 8" key="1">
    <citation type="submission" date="2017-11" db="EMBL/GenBank/DDBJ databases">
        <title>The genome sequence of Pantoea rodasii DSM 26611.</title>
        <authorList>
            <person name="Gao J."/>
            <person name="Mao X."/>
            <person name="Sun J."/>
        </authorList>
    </citation>
    <scope>NUCLEOTIDE SEQUENCE [LARGE SCALE GENOMIC DNA]</scope>
    <source>
        <strain evidence="7 8">DSM 26611</strain>
    </source>
</reference>
<keyword evidence="1" id="KW-0229">DNA integration</keyword>
<accession>A0A2M9WE75</accession>